<dbReference type="WBParaSite" id="Csp11.Scaffold562.g3915.t1">
    <property type="protein sequence ID" value="Csp11.Scaffold562.g3915.t1"/>
    <property type="gene ID" value="Csp11.Scaffold562.g3915"/>
</dbReference>
<accession>A0A1I7TA45</accession>
<evidence type="ECO:0000313" key="1">
    <source>
        <dbReference type="Proteomes" id="UP000095282"/>
    </source>
</evidence>
<reference evidence="2" key="1">
    <citation type="submission" date="2016-11" db="UniProtKB">
        <authorList>
            <consortium name="WormBaseParasite"/>
        </authorList>
    </citation>
    <scope>IDENTIFICATION</scope>
</reference>
<dbReference type="AlphaFoldDB" id="A0A1I7TA45"/>
<organism evidence="1 2">
    <name type="scientific">Caenorhabditis tropicalis</name>
    <dbReference type="NCBI Taxonomy" id="1561998"/>
    <lineage>
        <taxon>Eukaryota</taxon>
        <taxon>Metazoa</taxon>
        <taxon>Ecdysozoa</taxon>
        <taxon>Nematoda</taxon>
        <taxon>Chromadorea</taxon>
        <taxon>Rhabditida</taxon>
        <taxon>Rhabditina</taxon>
        <taxon>Rhabditomorpha</taxon>
        <taxon>Rhabditoidea</taxon>
        <taxon>Rhabditidae</taxon>
        <taxon>Peloderinae</taxon>
        <taxon>Caenorhabditis</taxon>
    </lineage>
</organism>
<keyword evidence="1" id="KW-1185">Reference proteome</keyword>
<protein>
    <submittedName>
        <fullName evidence="2">Ovule protein</fullName>
    </submittedName>
</protein>
<dbReference type="Proteomes" id="UP000095282">
    <property type="component" value="Unplaced"/>
</dbReference>
<proteinExistence type="predicted"/>
<evidence type="ECO:0000313" key="2">
    <source>
        <dbReference type="WBParaSite" id="Csp11.Scaffold562.g3915.t1"/>
    </source>
</evidence>
<name>A0A1I7TA45_9PELO</name>
<sequence>MLIIPNHQTSIFLQTFISDTNVLSLTLTYVSVRLLSLLFRDVFIPFKVIGLGGFRPIPPFTVNIDECCQLVKYPAQHSAHFVSWQIFHSYYGSGDNSQNVPSSEKQKI</sequence>